<protein>
    <submittedName>
        <fullName evidence="2">Uncharacterized protein</fullName>
    </submittedName>
</protein>
<feature type="transmembrane region" description="Helical" evidence="1">
    <location>
        <begin position="250"/>
        <end position="268"/>
    </location>
</feature>
<evidence type="ECO:0000313" key="2">
    <source>
        <dbReference type="EMBL" id="CYV59372.1"/>
    </source>
</evidence>
<gene>
    <name evidence="2" type="ORF">ERS132431_01980</name>
</gene>
<evidence type="ECO:0000256" key="1">
    <source>
        <dbReference type="SAM" id="Phobius"/>
    </source>
</evidence>
<keyword evidence="1" id="KW-0812">Transmembrane</keyword>
<feature type="transmembrane region" description="Helical" evidence="1">
    <location>
        <begin position="97"/>
        <end position="125"/>
    </location>
</feature>
<dbReference type="Proteomes" id="UP000071533">
    <property type="component" value="Unassembled WGS sequence"/>
</dbReference>
<feature type="transmembrane region" description="Helical" evidence="1">
    <location>
        <begin position="199"/>
        <end position="222"/>
    </location>
</feature>
<proteinExistence type="predicted"/>
<reference evidence="2 3" key="1">
    <citation type="submission" date="2016-02" db="EMBL/GenBank/DDBJ databases">
        <authorList>
            <consortium name="Pathogen Informatics"/>
        </authorList>
    </citation>
    <scope>NUCLEOTIDE SEQUENCE [LARGE SCALE GENOMIC DNA]</scope>
    <source>
        <strain evidence="2 3">LSS69</strain>
    </source>
</reference>
<evidence type="ECO:0000313" key="3">
    <source>
        <dbReference type="Proteomes" id="UP000071533"/>
    </source>
</evidence>
<dbReference type="RefSeq" id="WP_044690356.1">
    <property type="nucleotide sequence ID" value="NZ_CEHX01000080.1"/>
</dbReference>
<feature type="transmembrane region" description="Helical" evidence="1">
    <location>
        <begin position="170"/>
        <end position="192"/>
    </location>
</feature>
<feature type="transmembrane region" description="Helical" evidence="1">
    <location>
        <begin position="51"/>
        <end position="76"/>
    </location>
</feature>
<name>A0A116MPQ2_STRSU</name>
<organism evidence="2 3">
    <name type="scientific">Streptococcus suis</name>
    <dbReference type="NCBI Taxonomy" id="1307"/>
    <lineage>
        <taxon>Bacteria</taxon>
        <taxon>Bacillati</taxon>
        <taxon>Bacillota</taxon>
        <taxon>Bacilli</taxon>
        <taxon>Lactobacillales</taxon>
        <taxon>Streptococcaceae</taxon>
        <taxon>Streptococcus</taxon>
    </lineage>
</organism>
<feature type="transmembrane region" description="Helical" evidence="1">
    <location>
        <begin position="20"/>
        <end position="39"/>
    </location>
</feature>
<sequence>MEMKRVVTILLKQQLTVKRLLPTLMFFHLYTLIMMLPFYDLANRYQETYPVSIVTVLFTSQWFVAIAILSAILIFSNLPLQDTFQFWLILKIGHKKWLACQFIYLLIASFIFSVYQVVSILLTFLPVLHFSNHWGRLLPSLAQGRISLPEGAGSTHLRSIILQYYSPYKAFFQTLLLLFLLLILIGGIILVFNKISSNLGNILACGLVIVELFITEAARFWIKFLSPLTWLDFHYIKYEVHSGLLSFPEVLARILFIYALLGLILMCTQKLGGKRK</sequence>
<dbReference type="EMBL" id="FIHS01000033">
    <property type="protein sequence ID" value="CYV59372.1"/>
    <property type="molecule type" value="Genomic_DNA"/>
</dbReference>
<keyword evidence="1" id="KW-0472">Membrane</keyword>
<dbReference type="AlphaFoldDB" id="A0A116MPQ2"/>
<accession>A0A116MPQ2</accession>
<keyword evidence="1" id="KW-1133">Transmembrane helix</keyword>